<proteinExistence type="predicted"/>
<dbReference type="PIRSF" id="PIRSF006816">
    <property type="entry name" value="Cyc3_hyd_g"/>
    <property type="match status" value="1"/>
</dbReference>
<dbReference type="InterPro" id="IPR017938">
    <property type="entry name" value="Riboflavin_synthase-like_b-brl"/>
</dbReference>
<dbReference type="PANTHER" id="PTHR43513">
    <property type="entry name" value="DIHYDROOROTATE DEHYDROGENASE B (NAD(+)), ELECTRON TRANSFER SUBUNIT"/>
    <property type="match status" value="1"/>
</dbReference>
<dbReference type="PRINTS" id="PR00410">
    <property type="entry name" value="PHEHYDRXLASE"/>
</dbReference>
<accession>A0ABQ0YLN7</accession>
<reference evidence="2 3" key="1">
    <citation type="journal article" date="2018" name="Biodegradation">
        <title>1,4-Dioxane degradation characteristics of Rhodococcus aetherivorans JCM 14343.</title>
        <authorList>
            <person name="Inoue D."/>
            <person name="Tsunoda T."/>
            <person name="Yamamoto N."/>
            <person name="Ike M."/>
            <person name="Sei K."/>
        </authorList>
    </citation>
    <scope>NUCLEOTIDE SEQUENCE [LARGE SCALE GENOMIC DNA]</scope>
    <source>
        <strain evidence="2 3">JCM 14343</strain>
    </source>
</reference>
<dbReference type="Pfam" id="PF10418">
    <property type="entry name" value="DHODB_Fe-S_bind"/>
    <property type="match status" value="1"/>
</dbReference>
<feature type="domain" description="FAD-binding FR-type" evidence="1">
    <location>
        <begin position="21"/>
        <end position="119"/>
    </location>
</feature>
<dbReference type="SUPFAM" id="SSF63380">
    <property type="entry name" value="Riboflavin synthase domain-like"/>
    <property type="match status" value="1"/>
</dbReference>
<sequence>MRVPMFGDLAHDTAAAPGAPMLPSAHRVRSRTVETADAVTLSLAPLGAPRPRFRPGQFMMLYAPGVGEIALSVSGDPTDTTGELVHTVRKVGAVSRALHDAEPGAIVGVRGPFGVGWDLESCTGRDLVIVAGGVGLAAVRAAVLGAVAARGDFRRVVLVVGARRPAEILYRRELQDWADGGVEIRLTIDQPVQGWSGSVGFVTAPLSRLDLDPARTTALLCGPEAMMRFSARVLLGKGIRPPDIRVSLERNMQCGIGLCGHCQLGEILLCRDGPVLDYAVAGPLLHVREL</sequence>
<evidence type="ECO:0000313" key="2">
    <source>
        <dbReference type="EMBL" id="GES37396.1"/>
    </source>
</evidence>
<dbReference type="SUPFAM" id="SSF52343">
    <property type="entry name" value="Ferredoxin reductase-like, C-terminal NADP-linked domain"/>
    <property type="match status" value="1"/>
</dbReference>
<protein>
    <submittedName>
        <fullName evidence="2">2-polyprenylphenol hydroxylase</fullName>
    </submittedName>
</protein>
<dbReference type="Gene3D" id="3.40.50.80">
    <property type="entry name" value="Nucleotide-binding domain of ferredoxin-NADP reductase (FNR) module"/>
    <property type="match status" value="1"/>
</dbReference>
<evidence type="ECO:0000259" key="1">
    <source>
        <dbReference type="PROSITE" id="PS51384"/>
    </source>
</evidence>
<dbReference type="InterPro" id="IPR017927">
    <property type="entry name" value="FAD-bd_FR_type"/>
</dbReference>
<name>A0ABQ0YLN7_9NOCA</name>
<dbReference type="InterPro" id="IPR039261">
    <property type="entry name" value="FNR_nucleotide-bd"/>
</dbReference>
<evidence type="ECO:0000313" key="3">
    <source>
        <dbReference type="Proteomes" id="UP000325466"/>
    </source>
</evidence>
<comment type="caution">
    <text evidence="2">The sequence shown here is derived from an EMBL/GenBank/DDBJ whole genome shotgun (WGS) entry which is preliminary data.</text>
</comment>
<organism evidence="2 3">
    <name type="scientific">Rhodococcus aetherivorans</name>
    <dbReference type="NCBI Taxonomy" id="191292"/>
    <lineage>
        <taxon>Bacteria</taxon>
        <taxon>Bacillati</taxon>
        <taxon>Actinomycetota</taxon>
        <taxon>Actinomycetes</taxon>
        <taxon>Mycobacteriales</taxon>
        <taxon>Nocardiaceae</taxon>
        <taxon>Rhodococcus</taxon>
    </lineage>
</organism>
<dbReference type="InterPro" id="IPR012165">
    <property type="entry name" value="Cyt_c3_hydrogenase_gsu"/>
</dbReference>
<dbReference type="Gene3D" id="2.40.30.10">
    <property type="entry name" value="Translation factors"/>
    <property type="match status" value="1"/>
</dbReference>
<dbReference type="PANTHER" id="PTHR43513:SF1">
    <property type="entry name" value="ANAEROBIC SULFITE REDUCTASE SUBUNIT B"/>
    <property type="match status" value="1"/>
</dbReference>
<dbReference type="InterPro" id="IPR001433">
    <property type="entry name" value="OxRdtase_FAD/NAD-bd"/>
</dbReference>
<gene>
    <name evidence="2" type="ORF">RAJCM14343_2650</name>
</gene>
<dbReference type="Pfam" id="PF00175">
    <property type="entry name" value="NAD_binding_1"/>
    <property type="match status" value="1"/>
</dbReference>
<dbReference type="InterPro" id="IPR019480">
    <property type="entry name" value="Dihydroorotate_DH_Fe-S-bd"/>
</dbReference>
<dbReference type="Proteomes" id="UP000325466">
    <property type="component" value="Unassembled WGS sequence"/>
</dbReference>
<keyword evidence="3" id="KW-1185">Reference proteome</keyword>
<dbReference type="InterPro" id="IPR050353">
    <property type="entry name" value="PyrK_electron_transfer"/>
</dbReference>
<dbReference type="PROSITE" id="PS51384">
    <property type="entry name" value="FAD_FR"/>
    <property type="match status" value="1"/>
</dbReference>
<dbReference type="EMBL" id="BLAH01000084">
    <property type="protein sequence ID" value="GES37396.1"/>
    <property type="molecule type" value="Genomic_DNA"/>
</dbReference>
<dbReference type="CDD" id="cd06221">
    <property type="entry name" value="sulfite_reductase_like"/>
    <property type="match status" value="1"/>
</dbReference>